<keyword evidence="4 8" id="KW-1133">Transmembrane helix</keyword>
<dbReference type="Pfam" id="PF04184">
    <property type="entry name" value="ST7"/>
    <property type="match status" value="2"/>
</dbReference>
<evidence type="ECO:0000256" key="4">
    <source>
        <dbReference type="ARBA" id="ARBA00022989"/>
    </source>
</evidence>
<gene>
    <name evidence="10" type="primary">ST7L</name>
</gene>
<evidence type="ECO:0000256" key="6">
    <source>
        <dbReference type="ARBA" id="ARBA00039262"/>
    </source>
</evidence>
<dbReference type="InterPro" id="IPR007311">
    <property type="entry name" value="ST7"/>
</dbReference>
<keyword evidence="3 8" id="KW-0812">Transmembrane</keyword>
<evidence type="ECO:0000256" key="1">
    <source>
        <dbReference type="ARBA" id="ARBA00004141"/>
    </source>
</evidence>
<evidence type="ECO:0000256" key="7">
    <source>
        <dbReference type="SAM" id="MobiDB-lite"/>
    </source>
</evidence>
<feature type="transmembrane region" description="Helical" evidence="8">
    <location>
        <begin position="81"/>
        <end position="104"/>
    </location>
</feature>
<proteinExistence type="inferred from homology"/>
<dbReference type="CDD" id="cd11557">
    <property type="entry name" value="ST7"/>
    <property type="match status" value="1"/>
</dbReference>
<keyword evidence="9" id="KW-1185">Reference proteome</keyword>
<comment type="subcellular location">
    <subcellularLocation>
        <location evidence="1">Membrane</location>
        <topology evidence="1">Multi-pass membrane protein</topology>
    </subcellularLocation>
</comment>
<evidence type="ECO:0000256" key="5">
    <source>
        <dbReference type="ARBA" id="ARBA00023136"/>
    </source>
</evidence>
<organism evidence="9 10">
    <name type="scientific">Galeopterus variegatus</name>
    <name type="common">Malayan flying lemur</name>
    <name type="synonym">Cynocephalus variegatus</name>
    <dbReference type="NCBI Taxonomy" id="482537"/>
    <lineage>
        <taxon>Eukaryota</taxon>
        <taxon>Metazoa</taxon>
        <taxon>Chordata</taxon>
        <taxon>Craniata</taxon>
        <taxon>Vertebrata</taxon>
        <taxon>Euteleostomi</taxon>
        <taxon>Mammalia</taxon>
        <taxon>Eutheria</taxon>
        <taxon>Euarchontoglires</taxon>
        <taxon>Dermoptera</taxon>
        <taxon>Cynocephalidae</taxon>
        <taxon>Galeopterus</taxon>
    </lineage>
</organism>
<evidence type="ECO:0000256" key="8">
    <source>
        <dbReference type="SAM" id="Phobius"/>
    </source>
</evidence>
<feature type="transmembrane region" description="Helical" evidence="8">
    <location>
        <begin position="36"/>
        <end position="57"/>
    </location>
</feature>
<dbReference type="GeneID" id="103593774"/>
<protein>
    <recommendedName>
        <fullName evidence="6">Suppressor of tumorigenicity 7 protein-like</fullName>
    </recommendedName>
</protein>
<accession>A0ABM0R365</accession>
<keyword evidence="5 8" id="KW-0472">Membrane</keyword>
<evidence type="ECO:0000256" key="3">
    <source>
        <dbReference type="ARBA" id="ARBA00022692"/>
    </source>
</evidence>
<dbReference type="RefSeq" id="XP_008575056.1">
    <property type="nucleotide sequence ID" value="XM_008576834.1"/>
</dbReference>
<dbReference type="PANTHER" id="PTHR12745:SF4">
    <property type="entry name" value="SUPPRESSOR OF TUMORIGENICITY 7 PROTEIN-LIKE"/>
    <property type="match status" value="1"/>
</dbReference>
<evidence type="ECO:0000313" key="9">
    <source>
        <dbReference type="Proteomes" id="UP000694923"/>
    </source>
</evidence>
<dbReference type="Proteomes" id="UP000694923">
    <property type="component" value="Unplaced"/>
</dbReference>
<sequence length="478" mass="53761">MADCGGLGGAETAAASPPAPAPELSPPLGWRERLRAGLAGTGASLWFVAGLGLLYALRVPLRLCENLAAVTVFLNSLTPKFYVALTGTSSLISGLIFIFEWWYFHKHGTSFIEQVSVNHLRPLMGGTESSISELGSPSRNRESETSRQNLSECKVWRNPLNLFRGAEYRRYTWVTGKEPLTYYDMNLSAQDHQTFFTCDTDFLRPSDTGRDTNVLVYIKRRLAMCARKLGRIREAVKIMRDLMKEFPPLTMLNIHENLLESLLELQAYADVQAVLAKYDDISLPKSAAICYTAALLKTRTVSDKFSPETASRRGLSTAEINAVEAIHRAVEFNPHVPKYLLEMKSLILPPEHILKRGDSEAIAYAFFHLQHWKRIEGALNLLQCTWEGTFRMIPYPLEKGHLFYPYPSCTETADRELLPTFHHVSVYPKKELPFFIHFTAGLCSSTAMIALLTHQFPEIMGVFAKAVSVISRTCVEYL</sequence>
<feature type="region of interest" description="Disordered" evidence="7">
    <location>
        <begin position="1"/>
        <end position="23"/>
    </location>
</feature>
<comment type="similarity">
    <text evidence="2">Belongs to the ST7 family.</text>
</comment>
<evidence type="ECO:0000313" key="10">
    <source>
        <dbReference type="RefSeq" id="XP_008575056.1"/>
    </source>
</evidence>
<evidence type="ECO:0000256" key="2">
    <source>
        <dbReference type="ARBA" id="ARBA00009751"/>
    </source>
</evidence>
<name>A0ABM0R365_GALVR</name>
<reference evidence="10" key="1">
    <citation type="submission" date="2025-08" db="UniProtKB">
        <authorList>
            <consortium name="RefSeq"/>
        </authorList>
    </citation>
    <scope>IDENTIFICATION</scope>
</reference>
<dbReference type="PANTHER" id="PTHR12745">
    <property type="entry name" value="SUPPRESSION OF TUMORIGENICITY 7"/>
    <property type="match status" value="1"/>
</dbReference>